<dbReference type="EMBL" id="JAIWYP010000004">
    <property type="protein sequence ID" value="KAH3839714.1"/>
    <property type="molecule type" value="Genomic_DNA"/>
</dbReference>
<reference evidence="1" key="1">
    <citation type="journal article" date="2019" name="bioRxiv">
        <title>The Genome of the Zebra Mussel, Dreissena polymorpha: A Resource for Invasive Species Research.</title>
        <authorList>
            <person name="McCartney M.A."/>
            <person name="Auch B."/>
            <person name="Kono T."/>
            <person name="Mallez S."/>
            <person name="Zhang Y."/>
            <person name="Obille A."/>
            <person name="Becker A."/>
            <person name="Abrahante J.E."/>
            <person name="Garbe J."/>
            <person name="Badalamenti J.P."/>
            <person name="Herman A."/>
            <person name="Mangelson H."/>
            <person name="Liachko I."/>
            <person name="Sullivan S."/>
            <person name="Sone E.D."/>
            <person name="Koren S."/>
            <person name="Silverstein K.A.T."/>
            <person name="Beckman K.B."/>
            <person name="Gohl D.M."/>
        </authorList>
    </citation>
    <scope>NUCLEOTIDE SEQUENCE</scope>
    <source>
        <strain evidence="1">Duluth1</strain>
        <tissue evidence="1">Whole animal</tissue>
    </source>
</reference>
<name>A0A9D4QQK4_DREPO</name>
<evidence type="ECO:0000313" key="2">
    <source>
        <dbReference type="Proteomes" id="UP000828390"/>
    </source>
</evidence>
<sequence length="58" mass="6707">MLSEKEGEESRISDTSCEKSLCTCLIGETTFHRTTFGNNQITFEKINKLWDWFCIGRA</sequence>
<evidence type="ECO:0000313" key="1">
    <source>
        <dbReference type="EMBL" id="KAH3839714.1"/>
    </source>
</evidence>
<gene>
    <name evidence="1" type="ORF">DPMN_113147</name>
</gene>
<accession>A0A9D4QQK4</accession>
<organism evidence="1 2">
    <name type="scientific">Dreissena polymorpha</name>
    <name type="common">Zebra mussel</name>
    <name type="synonym">Mytilus polymorpha</name>
    <dbReference type="NCBI Taxonomy" id="45954"/>
    <lineage>
        <taxon>Eukaryota</taxon>
        <taxon>Metazoa</taxon>
        <taxon>Spiralia</taxon>
        <taxon>Lophotrochozoa</taxon>
        <taxon>Mollusca</taxon>
        <taxon>Bivalvia</taxon>
        <taxon>Autobranchia</taxon>
        <taxon>Heteroconchia</taxon>
        <taxon>Euheterodonta</taxon>
        <taxon>Imparidentia</taxon>
        <taxon>Neoheterodontei</taxon>
        <taxon>Myida</taxon>
        <taxon>Dreissenoidea</taxon>
        <taxon>Dreissenidae</taxon>
        <taxon>Dreissena</taxon>
    </lineage>
</organism>
<comment type="caution">
    <text evidence="1">The sequence shown here is derived from an EMBL/GenBank/DDBJ whole genome shotgun (WGS) entry which is preliminary data.</text>
</comment>
<dbReference type="Proteomes" id="UP000828390">
    <property type="component" value="Unassembled WGS sequence"/>
</dbReference>
<keyword evidence="2" id="KW-1185">Reference proteome</keyword>
<reference evidence="1" key="2">
    <citation type="submission" date="2020-11" db="EMBL/GenBank/DDBJ databases">
        <authorList>
            <person name="McCartney M.A."/>
            <person name="Auch B."/>
            <person name="Kono T."/>
            <person name="Mallez S."/>
            <person name="Becker A."/>
            <person name="Gohl D.M."/>
            <person name="Silverstein K.A.T."/>
            <person name="Koren S."/>
            <person name="Bechman K.B."/>
            <person name="Herman A."/>
            <person name="Abrahante J.E."/>
            <person name="Garbe J."/>
        </authorList>
    </citation>
    <scope>NUCLEOTIDE SEQUENCE</scope>
    <source>
        <strain evidence="1">Duluth1</strain>
        <tissue evidence="1">Whole animal</tissue>
    </source>
</reference>
<protein>
    <submittedName>
        <fullName evidence="1">Uncharacterized protein</fullName>
    </submittedName>
</protein>
<proteinExistence type="predicted"/>
<dbReference type="AlphaFoldDB" id="A0A9D4QQK4"/>